<sequence>MTKRWIKSRFDYDKQLRSARRTTTVSPIACLLEWNSDECQIFHHKRPLFAPNLAYSKTKHGLITPVLPISQIAETGAESPIISLTSSETTLLPTEVSPAGTTEAPEDSDQDLYQATVNGEFTESTHTFLSTTITTTPVTTIATVHFSSAIIGTTVTSASNRSQKHGISHGVFAIPKINSNHKTLIPALLHFDIDDSDDNDDNGDHFTFFWSTTKSFQTQIPVISSSEIKNLKTISPVKIDIFHWNDSITKSPFNSLIFQKENGPNEDKFKNFTTSVNNHLLVSKFQNNISKHDYGNYFNRYSGNYYHPDNVPRYNHSSPNGKLKYSGYTNNNQSYLQNPNINPESQNYTKCKTDYYNCPNTTAISTFSASPSPRILQASASPPLSNMVTKIVQISSTLSQQPNHNYFEDLWSDIAGPPAVIIDSGQKESRNKTTRITSPTVIKTVNNNLSTRPPTQPIVTKIISSNLSTRPLTSTTSHALQPTYQTLPVHKEAKTPGSDKTLTSTTPSISKSVTSTMPKKASFLLNVSVIDNGKEGKKGIERPEAKNSGDIHTQHKSQRVLIVPTVSSTLKHHIRTTLASNTIYAVRPTAPMGELITDTVKAPAMPTDFPRTALISIASLSVIIIIAIVVFCVFRCRQSGPSTDQYPMVCSGKQSGYTPIPAEVSPPLMREQPKQNSGPFFQNRINQLDGYQPIKGAVIPNGNNLASNVKGNCASSVNGRKKEFKEWYV</sequence>
<keyword evidence="2" id="KW-0472">Membrane</keyword>
<feature type="region of interest" description="Disordered" evidence="1">
    <location>
        <begin position="534"/>
        <end position="556"/>
    </location>
</feature>
<evidence type="ECO:0000313" key="4">
    <source>
        <dbReference type="Proteomes" id="UP000242913"/>
    </source>
</evidence>
<accession>A0A238BQW7</accession>
<feature type="transmembrane region" description="Helical" evidence="2">
    <location>
        <begin position="613"/>
        <end position="634"/>
    </location>
</feature>
<feature type="region of interest" description="Disordered" evidence="1">
    <location>
        <begin position="491"/>
        <end position="515"/>
    </location>
</feature>
<evidence type="ECO:0000256" key="1">
    <source>
        <dbReference type="SAM" id="MobiDB-lite"/>
    </source>
</evidence>
<protein>
    <submittedName>
        <fullName evidence="3">Uncharacterized protein</fullName>
    </submittedName>
</protein>
<dbReference type="OrthoDB" id="5863059at2759"/>
<name>A0A238BQW7_9BILA</name>
<dbReference type="AlphaFoldDB" id="A0A238BQW7"/>
<feature type="compositionally biased region" description="Basic and acidic residues" evidence="1">
    <location>
        <begin position="534"/>
        <end position="553"/>
    </location>
</feature>
<dbReference type="EMBL" id="KZ270045">
    <property type="protein sequence ID" value="OZC07055.1"/>
    <property type="molecule type" value="Genomic_DNA"/>
</dbReference>
<keyword evidence="4" id="KW-1185">Reference proteome</keyword>
<keyword evidence="2" id="KW-1133">Transmembrane helix</keyword>
<reference evidence="3 4" key="1">
    <citation type="submission" date="2015-12" db="EMBL/GenBank/DDBJ databases">
        <title>Draft genome of the nematode, Onchocerca flexuosa.</title>
        <authorList>
            <person name="Mitreva M."/>
        </authorList>
    </citation>
    <scope>NUCLEOTIDE SEQUENCE [LARGE SCALE GENOMIC DNA]</scope>
    <source>
        <strain evidence="3">Red Deer</strain>
    </source>
</reference>
<keyword evidence="2" id="KW-0812">Transmembrane</keyword>
<organism evidence="3 4">
    <name type="scientific">Onchocerca flexuosa</name>
    <dbReference type="NCBI Taxonomy" id="387005"/>
    <lineage>
        <taxon>Eukaryota</taxon>
        <taxon>Metazoa</taxon>
        <taxon>Ecdysozoa</taxon>
        <taxon>Nematoda</taxon>
        <taxon>Chromadorea</taxon>
        <taxon>Rhabditida</taxon>
        <taxon>Spirurina</taxon>
        <taxon>Spiruromorpha</taxon>
        <taxon>Filarioidea</taxon>
        <taxon>Onchocercidae</taxon>
        <taxon>Onchocerca</taxon>
    </lineage>
</organism>
<feature type="compositionally biased region" description="Polar residues" evidence="1">
    <location>
        <begin position="498"/>
        <end position="515"/>
    </location>
</feature>
<proteinExistence type="predicted"/>
<evidence type="ECO:0000313" key="3">
    <source>
        <dbReference type="EMBL" id="OZC07055.1"/>
    </source>
</evidence>
<dbReference type="Proteomes" id="UP000242913">
    <property type="component" value="Unassembled WGS sequence"/>
</dbReference>
<gene>
    <name evidence="3" type="ORF">X798_05947</name>
</gene>
<evidence type="ECO:0000256" key="2">
    <source>
        <dbReference type="SAM" id="Phobius"/>
    </source>
</evidence>